<dbReference type="Proteomes" id="UP000321393">
    <property type="component" value="Unassembled WGS sequence"/>
</dbReference>
<sequence length="161" mass="17858">MGSKGTSSIKGDENLNEFEDLSNDLESPKDIEDMVELNEEIKGTIFYSDVEGDNVKMAVDVVVEYGDCVIPILTKKGIYKMSQEMDSREFSKDMAIFAPIPIQTAPVALRFLLRMVEHMGSAVQITTPFEVVGVQRKCCIMIESLKDFSSMCPIVTACLDA</sequence>
<evidence type="ECO:0000256" key="1">
    <source>
        <dbReference type="SAM" id="MobiDB-lite"/>
    </source>
</evidence>
<dbReference type="Proteomes" id="UP000321947">
    <property type="component" value="Unassembled WGS sequence"/>
</dbReference>
<feature type="region of interest" description="Disordered" evidence="1">
    <location>
        <begin position="1"/>
        <end position="23"/>
    </location>
</feature>
<evidence type="ECO:0000313" key="5">
    <source>
        <dbReference type="Proteomes" id="UP000321947"/>
    </source>
</evidence>
<dbReference type="EMBL" id="SSTE01019907">
    <property type="protein sequence ID" value="KAA0035553.1"/>
    <property type="molecule type" value="Genomic_DNA"/>
</dbReference>
<accession>A0A5A7SYA7</accession>
<proteinExistence type="predicted"/>
<comment type="caution">
    <text evidence="2">The sequence shown here is derived from an EMBL/GenBank/DDBJ whole genome shotgun (WGS) entry which is preliminary data.</text>
</comment>
<protein>
    <submittedName>
        <fullName evidence="2">Uncharacterized protein</fullName>
    </submittedName>
</protein>
<dbReference type="EMBL" id="SSTD01000141">
    <property type="protein sequence ID" value="TYK30981.1"/>
    <property type="molecule type" value="Genomic_DNA"/>
</dbReference>
<name>A0A5A7SYA7_CUCMM</name>
<feature type="compositionally biased region" description="Acidic residues" evidence="1">
    <location>
        <begin position="14"/>
        <end position="23"/>
    </location>
</feature>
<evidence type="ECO:0000313" key="2">
    <source>
        <dbReference type="EMBL" id="KAA0035553.1"/>
    </source>
</evidence>
<evidence type="ECO:0000313" key="4">
    <source>
        <dbReference type="Proteomes" id="UP000321393"/>
    </source>
</evidence>
<dbReference type="AlphaFoldDB" id="A0A5A7SYA7"/>
<organism evidence="2 4">
    <name type="scientific">Cucumis melo var. makuwa</name>
    <name type="common">Oriental melon</name>
    <dbReference type="NCBI Taxonomy" id="1194695"/>
    <lineage>
        <taxon>Eukaryota</taxon>
        <taxon>Viridiplantae</taxon>
        <taxon>Streptophyta</taxon>
        <taxon>Embryophyta</taxon>
        <taxon>Tracheophyta</taxon>
        <taxon>Spermatophyta</taxon>
        <taxon>Magnoliopsida</taxon>
        <taxon>eudicotyledons</taxon>
        <taxon>Gunneridae</taxon>
        <taxon>Pentapetalae</taxon>
        <taxon>rosids</taxon>
        <taxon>fabids</taxon>
        <taxon>Cucurbitales</taxon>
        <taxon>Cucurbitaceae</taxon>
        <taxon>Benincaseae</taxon>
        <taxon>Cucumis</taxon>
    </lineage>
</organism>
<gene>
    <name evidence="3" type="ORF">E5676_scaffold455G002100</name>
    <name evidence="2" type="ORF">E6C27_scaffold285G002210</name>
</gene>
<reference evidence="4 5" key="1">
    <citation type="submission" date="2019-08" db="EMBL/GenBank/DDBJ databases">
        <title>Draft genome sequences of two oriental melons (Cucumis melo L. var makuwa).</title>
        <authorList>
            <person name="Kwon S.-Y."/>
        </authorList>
    </citation>
    <scope>NUCLEOTIDE SEQUENCE [LARGE SCALE GENOMIC DNA]</scope>
    <source>
        <strain evidence="5">cv. Chang Bougi</strain>
        <strain evidence="4">cv. SW 3</strain>
        <tissue evidence="2">Leaf</tissue>
    </source>
</reference>
<evidence type="ECO:0000313" key="3">
    <source>
        <dbReference type="EMBL" id="TYK30981.1"/>
    </source>
</evidence>